<feature type="chain" id="PRO_5026668930" evidence="1">
    <location>
        <begin position="22"/>
        <end position="64"/>
    </location>
</feature>
<evidence type="ECO:0000313" key="2">
    <source>
        <dbReference type="EMBL" id="QKQ25763.1"/>
    </source>
</evidence>
<protein>
    <submittedName>
        <fullName evidence="2">Uncharacterized protein</fullName>
    </submittedName>
</protein>
<keyword evidence="1" id="KW-0732">Signal</keyword>
<keyword evidence="3" id="KW-1185">Reference proteome</keyword>
<sequence length="64" mass="6950">MKKLGSSLALLALLGASHLHASEQADGFNWPYGFAAQPAVEQFDAADGLNWPMVLPQQLRNLSR</sequence>
<dbReference type="KEGG" id="rev:HUE57_05295"/>
<dbReference type="Proteomes" id="UP000509658">
    <property type="component" value="Chromosome"/>
</dbReference>
<organism evidence="2 3">
    <name type="scientific">Candidatus Reidiella endopervernicosa</name>
    <dbReference type="NCBI Taxonomy" id="2738883"/>
    <lineage>
        <taxon>Bacteria</taxon>
        <taxon>Pseudomonadati</taxon>
        <taxon>Pseudomonadota</taxon>
        <taxon>Gammaproteobacteria</taxon>
        <taxon>Candidatus Reidiella</taxon>
    </lineage>
</organism>
<proteinExistence type="predicted"/>
<name>A0A6N0HTM7_9GAMM</name>
<dbReference type="AlphaFoldDB" id="A0A6N0HTM7"/>
<evidence type="ECO:0000313" key="3">
    <source>
        <dbReference type="Proteomes" id="UP000509658"/>
    </source>
</evidence>
<gene>
    <name evidence="2" type="ORF">HUE57_05295</name>
</gene>
<evidence type="ECO:0000256" key="1">
    <source>
        <dbReference type="SAM" id="SignalP"/>
    </source>
</evidence>
<reference evidence="2 3" key="1">
    <citation type="submission" date="2020-05" db="EMBL/GenBank/DDBJ databases">
        <title>Horizontal transmission and recombination maintain forever young bacterial symbiont genomes.</title>
        <authorList>
            <person name="Russell S.L."/>
            <person name="Pepper-Tunick E."/>
            <person name="Svedberg J."/>
            <person name="Byrne A."/>
            <person name="Ruelas Castillo J."/>
            <person name="Vollmers C."/>
            <person name="Beinart R.A."/>
            <person name="Corbett-Detig R."/>
        </authorList>
    </citation>
    <scope>NUCLEOTIDE SEQUENCE [LARGE SCALE GENOMIC DNA]</scope>
    <source>
        <strain evidence="2">Santa_Monica_outfall</strain>
    </source>
</reference>
<dbReference type="EMBL" id="CP054491">
    <property type="protein sequence ID" value="QKQ25763.1"/>
    <property type="molecule type" value="Genomic_DNA"/>
</dbReference>
<accession>A0A6N0HTM7</accession>
<feature type="signal peptide" evidence="1">
    <location>
        <begin position="1"/>
        <end position="21"/>
    </location>
</feature>
<dbReference type="RefSeq" id="WP_174672839.1">
    <property type="nucleotide sequence ID" value="NZ_CP054491.1"/>
</dbReference>